<dbReference type="EMBL" id="KB446558">
    <property type="protein sequence ID" value="EME83617.1"/>
    <property type="molecule type" value="Genomic_DNA"/>
</dbReference>
<dbReference type="HOGENOM" id="CLU_002341_7_0_1"/>
<dbReference type="SUPFAM" id="SSF52540">
    <property type="entry name" value="P-loop containing nucleoside triphosphate hydrolases"/>
    <property type="match status" value="1"/>
</dbReference>
<dbReference type="InterPro" id="IPR027417">
    <property type="entry name" value="P-loop_NTPase"/>
</dbReference>
<dbReference type="PANTHER" id="PTHR10039">
    <property type="entry name" value="AMELOGENIN"/>
    <property type="match status" value="1"/>
</dbReference>
<dbReference type="InterPro" id="IPR056693">
    <property type="entry name" value="DUF7791"/>
</dbReference>
<dbReference type="PROSITE" id="PS50837">
    <property type="entry name" value="NACHT"/>
    <property type="match status" value="1"/>
</dbReference>
<keyword evidence="1" id="KW-0677">Repeat</keyword>
<dbReference type="PANTHER" id="PTHR10039:SF5">
    <property type="entry name" value="NACHT DOMAIN-CONTAINING PROTEIN"/>
    <property type="match status" value="1"/>
</dbReference>
<dbReference type="InterPro" id="IPR007111">
    <property type="entry name" value="NACHT_NTPase"/>
</dbReference>
<dbReference type="STRING" id="383855.M3B2I9"/>
<feature type="domain" description="NACHT" evidence="2">
    <location>
        <begin position="104"/>
        <end position="259"/>
    </location>
</feature>
<accession>M3B2I9</accession>
<dbReference type="AlphaFoldDB" id="M3B2I9"/>
<evidence type="ECO:0000313" key="4">
    <source>
        <dbReference type="Proteomes" id="UP000016932"/>
    </source>
</evidence>
<dbReference type="VEuPathDB" id="FungiDB:MYCFIDRAFT_85446"/>
<dbReference type="RefSeq" id="XP_007926789.1">
    <property type="nucleotide sequence ID" value="XM_007928598.1"/>
</dbReference>
<reference evidence="3 4" key="1">
    <citation type="journal article" date="2012" name="PLoS Pathog.">
        <title>Diverse lifestyles and strategies of plant pathogenesis encoded in the genomes of eighteen Dothideomycetes fungi.</title>
        <authorList>
            <person name="Ohm R.A."/>
            <person name="Feau N."/>
            <person name="Henrissat B."/>
            <person name="Schoch C.L."/>
            <person name="Horwitz B.A."/>
            <person name="Barry K.W."/>
            <person name="Condon B.J."/>
            <person name="Copeland A.C."/>
            <person name="Dhillon B."/>
            <person name="Glaser F."/>
            <person name="Hesse C.N."/>
            <person name="Kosti I."/>
            <person name="LaButti K."/>
            <person name="Lindquist E.A."/>
            <person name="Lucas S."/>
            <person name="Salamov A.A."/>
            <person name="Bradshaw R.E."/>
            <person name="Ciuffetti L."/>
            <person name="Hamelin R.C."/>
            <person name="Kema G.H.J."/>
            <person name="Lawrence C."/>
            <person name="Scott J.A."/>
            <person name="Spatafora J.W."/>
            <person name="Turgeon B.G."/>
            <person name="de Wit P.J.G.M."/>
            <person name="Zhong S."/>
            <person name="Goodwin S.B."/>
            <person name="Grigoriev I.V."/>
        </authorList>
    </citation>
    <scope>NUCLEOTIDE SEQUENCE [LARGE SCALE GENOMIC DNA]</scope>
    <source>
        <strain evidence="3 4">CIRAD86</strain>
    </source>
</reference>
<name>M3B2I9_PSEFD</name>
<dbReference type="Proteomes" id="UP000016932">
    <property type="component" value="Unassembled WGS sequence"/>
</dbReference>
<sequence length="648" mass="73746">MPPDLALAEAASMADDLNPPRVSYHGNVARGQARVLYGNVHGNVYYGDGVQPKRDIAREILASLRFPGMDRYHERPLDSFPGTYEWIFDGISTNFKQWLTGSDEVYWVNGKAGSGKSCLMKLISEHDRTAELLEDWAGGQVTIVPFFFWAAGGELEKSQLGLMRSLLFQILDQYSDLAQICLPQRWAAHERRSDYEKPWSHSELQKGLSMVLRNERMTSRFFFLVDGLDEFDGDHQDLIDYLETLNTSKRVKLLVSSRPWNVFHAAYGRPDQAWRLRLQDLTSKDMDLFIISRFESDPRFKALMERERSRPQSNATYRLRRFGIELREMAEGVFLWVDLVIKTLRRGLSEHDTLAGLSKRLMLLPKEIDAMLQHIFDSIEPVYQQLAARCFLILHCTPSRWKGVPLTWTAYLDHELESASSDMPHFDAHELERNEHGLQAVEQMVRRCCRDLVEIHHHEDKPEETKTFPEDFVGNAYLRYGHKTVFDFIGSKIENGCLQGLAGPGFDPVISKCRLLVQVSAPSLPEQFAYIVEAFMYATCGLHDFKQSEAELVSLSKQLIDIGAALDNTGHSLCDSLQGQVLELLESYIHSQVRIDLDDDLRLLAGTLVGFTALVLGQERLFWSLVATNSIDGPVRKSVYGCGPFQSG</sequence>
<dbReference type="InterPro" id="IPR056884">
    <property type="entry name" value="NPHP3-like_N"/>
</dbReference>
<dbReference type="GeneID" id="19342347"/>
<dbReference type="OrthoDB" id="443402at2759"/>
<evidence type="ECO:0000256" key="1">
    <source>
        <dbReference type="ARBA" id="ARBA00022737"/>
    </source>
</evidence>
<keyword evidence="4" id="KW-1185">Reference proteome</keyword>
<dbReference type="Pfam" id="PF24883">
    <property type="entry name" value="NPHP3_N"/>
    <property type="match status" value="1"/>
</dbReference>
<dbReference type="eggNOG" id="ENOG502SHWY">
    <property type="taxonomic scope" value="Eukaryota"/>
</dbReference>
<gene>
    <name evidence="3" type="ORF">MYCFIDRAFT_85446</name>
</gene>
<dbReference type="Gene3D" id="3.40.50.300">
    <property type="entry name" value="P-loop containing nucleotide triphosphate hydrolases"/>
    <property type="match status" value="1"/>
</dbReference>
<proteinExistence type="predicted"/>
<dbReference type="Pfam" id="PF25053">
    <property type="entry name" value="DUF7791"/>
    <property type="match status" value="1"/>
</dbReference>
<dbReference type="KEGG" id="pfj:MYCFIDRAFT_85446"/>
<evidence type="ECO:0000313" key="3">
    <source>
        <dbReference type="EMBL" id="EME83617.1"/>
    </source>
</evidence>
<evidence type="ECO:0000259" key="2">
    <source>
        <dbReference type="PROSITE" id="PS50837"/>
    </source>
</evidence>
<organism evidence="3 4">
    <name type="scientific">Pseudocercospora fijiensis (strain CIRAD86)</name>
    <name type="common">Black leaf streak disease fungus</name>
    <name type="synonym">Mycosphaerella fijiensis</name>
    <dbReference type="NCBI Taxonomy" id="383855"/>
    <lineage>
        <taxon>Eukaryota</taxon>
        <taxon>Fungi</taxon>
        <taxon>Dikarya</taxon>
        <taxon>Ascomycota</taxon>
        <taxon>Pezizomycotina</taxon>
        <taxon>Dothideomycetes</taxon>
        <taxon>Dothideomycetidae</taxon>
        <taxon>Mycosphaerellales</taxon>
        <taxon>Mycosphaerellaceae</taxon>
        <taxon>Pseudocercospora</taxon>
    </lineage>
</organism>
<protein>
    <recommendedName>
        <fullName evidence="2">NACHT domain-containing protein</fullName>
    </recommendedName>
</protein>